<protein>
    <submittedName>
        <fullName evidence="1">Uncharacterized protein</fullName>
    </submittedName>
</protein>
<dbReference type="Proteomes" id="UP000050455">
    <property type="component" value="Unassembled WGS sequence"/>
</dbReference>
<dbReference type="RefSeq" id="WP_129429986.1">
    <property type="nucleotide sequence ID" value="NZ_JYHE01000070.1"/>
</dbReference>
<dbReference type="PATRIC" id="fig|86176.4.peg.937"/>
<keyword evidence="2" id="KW-1185">Reference proteome</keyword>
<comment type="caution">
    <text evidence="1">The sequence shown here is derived from an EMBL/GenBank/DDBJ whole genome shotgun (WGS) entry which is preliminary data.</text>
</comment>
<accession>A0A0P9WAP0</accession>
<gene>
    <name evidence="1" type="ORF">ALO64_00856</name>
</gene>
<dbReference type="AlphaFoldDB" id="A0A0P9WAP0"/>
<proteinExistence type="predicted"/>
<evidence type="ECO:0000313" key="2">
    <source>
        <dbReference type="Proteomes" id="UP000050455"/>
    </source>
</evidence>
<name>A0A0P9WAP0_9PSED</name>
<sequence length="255" mass="29263">MNTAGKSVAQQPWSRTVALERSNAKLELVIKWLGWFDYSDRETLTSMLGVSRNGQNAFFNRLEASGFVKVDKAPGIRRVIYTLGDAGFEYALVLLPNLDLKRRKRLPSWVTLIHTLSVQSAIIARLPLIADIKPEKTLKHLRAVRLPDAIITQHDGAVIALEVELNHKSSSRVYSIFLSHLKNIRNRNYDQVEYIFPNDALRNLYQEKFDQPIWPIYRAKAGSTKLELDERQSFTATGIHDLNHFRFVTEELFSL</sequence>
<evidence type="ECO:0000313" key="1">
    <source>
        <dbReference type="EMBL" id="KPX80394.1"/>
    </source>
</evidence>
<reference evidence="1 2" key="1">
    <citation type="submission" date="2015-09" db="EMBL/GenBank/DDBJ databases">
        <title>Genome announcement of multiple Pseudomonas syringae strains.</title>
        <authorList>
            <person name="Thakur S."/>
            <person name="Wang P.W."/>
            <person name="Gong Y."/>
            <person name="Weir B.S."/>
            <person name="Guttman D.S."/>
        </authorList>
    </citation>
    <scope>NUCLEOTIDE SEQUENCE [LARGE SCALE GENOMIC DNA]</scope>
    <source>
        <strain evidence="1 2">ICMP6289</strain>
    </source>
</reference>
<organism evidence="1 2">
    <name type="scientific">Pseudomonas meliae</name>
    <dbReference type="NCBI Taxonomy" id="86176"/>
    <lineage>
        <taxon>Bacteria</taxon>
        <taxon>Pseudomonadati</taxon>
        <taxon>Pseudomonadota</taxon>
        <taxon>Gammaproteobacteria</taxon>
        <taxon>Pseudomonadales</taxon>
        <taxon>Pseudomonadaceae</taxon>
        <taxon>Pseudomonas</taxon>
    </lineage>
</organism>
<dbReference type="EMBL" id="LJQT01000456">
    <property type="protein sequence ID" value="KPX80394.1"/>
    <property type="molecule type" value="Genomic_DNA"/>
</dbReference>